<dbReference type="RefSeq" id="WP_289607203.1">
    <property type="nucleotide sequence ID" value="NZ_JAUDCG010000011.1"/>
</dbReference>
<feature type="transmembrane region" description="Helical" evidence="1">
    <location>
        <begin position="12"/>
        <end position="33"/>
    </location>
</feature>
<evidence type="ECO:0000313" key="3">
    <source>
        <dbReference type="Proteomes" id="UP001529340"/>
    </source>
</evidence>
<keyword evidence="1" id="KW-1133">Transmembrane helix</keyword>
<keyword evidence="1" id="KW-0472">Membrane</keyword>
<accession>A0ABT7UBI8</accession>
<dbReference type="Proteomes" id="UP001529340">
    <property type="component" value="Unassembled WGS sequence"/>
</dbReference>
<feature type="transmembrane region" description="Helical" evidence="1">
    <location>
        <begin position="212"/>
        <end position="232"/>
    </location>
</feature>
<evidence type="ECO:0000256" key="1">
    <source>
        <dbReference type="SAM" id="Phobius"/>
    </source>
</evidence>
<keyword evidence="1" id="KW-0812">Transmembrane</keyword>
<name>A0ABT7UBI8_9FIRM</name>
<feature type="transmembrane region" description="Helical" evidence="1">
    <location>
        <begin position="128"/>
        <end position="147"/>
    </location>
</feature>
<organism evidence="2 3">
    <name type="scientific">Amedibacillus dolichus</name>
    <dbReference type="NCBI Taxonomy" id="31971"/>
    <lineage>
        <taxon>Bacteria</taxon>
        <taxon>Bacillati</taxon>
        <taxon>Bacillota</taxon>
        <taxon>Erysipelotrichia</taxon>
        <taxon>Erysipelotrichales</taxon>
        <taxon>Erysipelotrichaceae</taxon>
        <taxon>Amedibacillus</taxon>
    </lineage>
</organism>
<reference evidence="2 3" key="3">
    <citation type="submission" date="2023-06" db="EMBL/GenBank/DDBJ databases">
        <authorList>
            <person name="Zeman M."/>
            <person name="Kubasova T."/>
            <person name="Jahodarova E."/>
            <person name="Nykrynova M."/>
            <person name="Rychlik I."/>
        </authorList>
    </citation>
    <scope>NUCLEOTIDE SEQUENCE [LARGE SCALE GENOMIC DNA]</scope>
    <source>
        <strain evidence="2 3">ET39</strain>
    </source>
</reference>
<dbReference type="EMBL" id="JAUDCG010000011">
    <property type="protein sequence ID" value="MDM8156735.1"/>
    <property type="molecule type" value="Genomic_DNA"/>
</dbReference>
<feature type="transmembrane region" description="Helical" evidence="1">
    <location>
        <begin position="81"/>
        <end position="108"/>
    </location>
</feature>
<gene>
    <name evidence="2" type="ORF">QUV96_03675</name>
</gene>
<sequence length="483" mass="53616">MENLKRYITRKNLLMTSFITGVIGVVMLLIYFLTINTMSASALSMLSFLCILFYVSFFLLLLLTAAYAFHIFYDKQRSTTLYVLAGCTVVGLLASLFSISTVNVIFQVINGNFSAIWSLSASALNVDFWLIIMMIGQIAAGVLAGYLRFVKKAEELSSEDLSQMQDTAKQVGDAAATAARKAAGSVSEGTAKLSEKWKNYYHTEKGKKTVRLVGIAAVVVIVVIIAISIWSATRTTPIDLTSSCEVTFEGYDGEGDAYINCDVDYDINNPQIASFVYDVEYTIDNDGALSNGDKVILHADYSEETARNLKLGVENAEREITVEGLTEVYRTYEDIPKEVSDGFASAAQAALEAELKEDEGSTFGPDTITINSCENIGVYYQYSSSWGEGSVYYLFRTDVTEEDEYSVDNIIDYYYVSIDPISSEYTLDLAVDSDDIYVSGMYLYDDEKNDAQAGEWLKSYYSDLQVVSENFSDETYQDTTTEK</sequence>
<reference evidence="2 3" key="2">
    <citation type="submission" date="2023-06" db="EMBL/GenBank/DDBJ databases">
        <title>Identification and characterization of horizontal gene transfer across gut microbiota members of farm animals based on homology search.</title>
        <authorList>
            <person name="Schwarzerova J."/>
            <person name="Nykrynova M."/>
            <person name="Jureckova K."/>
            <person name="Cejkova D."/>
            <person name="Rychlik I."/>
        </authorList>
    </citation>
    <scope>NUCLEOTIDE SEQUENCE [LARGE SCALE GENOMIC DNA]</scope>
    <source>
        <strain evidence="2 3">ET39</strain>
    </source>
</reference>
<comment type="caution">
    <text evidence="2">The sequence shown here is derived from an EMBL/GenBank/DDBJ whole genome shotgun (WGS) entry which is preliminary data.</text>
</comment>
<reference evidence="3" key="1">
    <citation type="submission" date="2023-06" db="EMBL/GenBank/DDBJ databases">
        <title>Identification and characterization of horizontal gene transfer across gut microbiota members of farm animals based on homology search.</title>
        <authorList>
            <person name="Zeman M."/>
            <person name="Kubasova T."/>
            <person name="Jahodarova E."/>
            <person name="Nykrynova M."/>
            <person name="Rychlik I."/>
        </authorList>
    </citation>
    <scope>NUCLEOTIDE SEQUENCE [LARGE SCALE GENOMIC DNA]</scope>
    <source>
        <strain evidence="3">ET39</strain>
    </source>
</reference>
<protein>
    <submittedName>
        <fullName evidence="2">Uncharacterized protein</fullName>
    </submittedName>
</protein>
<keyword evidence="3" id="KW-1185">Reference proteome</keyword>
<evidence type="ECO:0000313" key="2">
    <source>
        <dbReference type="EMBL" id="MDM8156735.1"/>
    </source>
</evidence>
<feature type="transmembrane region" description="Helical" evidence="1">
    <location>
        <begin position="45"/>
        <end position="69"/>
    </location>
</feature>
<proteinExistence type="predicted"/>